<dbReference type="Proteomes" id="UP001139477">
    <property type="component" value="Unassembled WGS sequence"/>
</dbReference>
<name>A0A9X2FLY2_9RHOB</name>
<evidence type="ECO:0000256" key="3">
    <source>
        <dbReference type="SAM" id="SignalP"/>
    </source>
</evidence>
<reference evidence="5" key="1">
    <citation type="submission" date="2022-06" db="EMBL/GenBank/DDBJ databases">
        <title>Limimaricola sediminis sp. nov., isolated from an intertidal sediment.</title>
        <authorList>
            <person name="Shao X."/>
        </authorList>
    </citation>
    <scope>NUCLEOTIDE SEQUENCE</scope>
    <source>
        <strain evidence="5">ASW11-118</strain>
    </source>
</reference>
<organism evidence="5 6">
    <name type="scientific">Limimaricola litoreus</name>
    <dbReference type="NCBI Taxonomy" id="2955316"/>
    <lineage>
        <taxon>Bacteria</taxon>
        <taxon>Pseudomonadati</taxon>
        <taxon>Pseudomonadota</taxon>
        <taxon>Alphaproteobacteria</taxon>
        <taxon>Rhodobacterales</taxon>
        <taxon>Paracoccaceae</taxon>
        <taxon>Limimaricola</taxon>
    </lineage>
</organism>
<evidence type="ECO:0000313" key="5">
    <source>
        <dbReference type="EMBL" id="MCP1166987.1"/>
    </source>
</evidence>
<feature type="domain" description="Multidrug resistance protein MdtA-like barrel-sandwich hybrid" evidence="4">
    <location>
        <begin position="89"/>
        <end position="272"/>
    </location>
</feature>
<gene>
    <name evidence="5" type="ORF">NHG85_00345</name>
</gene>
<accession>A0A9X2FLY2</accession>
<evidence type="ECO:0000256" key="1">
    <source>
        <dbReference type="SAM" id="Coils"/>
    </source>
</evidence>
<protein>
    <recommendedName>
        <fullName evidence="4">Multidrug resistance protein MdtA-like barrel-sandwich hybrid domain-containing protein</fullName>
    </recommendedName>
</protein>
<feature type="non-terminal residue" evidence="5">
    <location>
        <position position="457"/>
    </location>
</feature>
<feature type="signal peptide" evidence="3">
    <location>
        <begin position="1"/>
        <end position="21"/>
    </location>
</feature>
<feature type="region of interest" description="Disordered" evidence="2">
    <location>
        <begin position="428"/>
        <end position="457"/>
    </location>
</feature>
<dbReference type="PANTHER" id="PTHR30469">
    <property type="entry name" value="MULTIDRUG RESISTANCE PROTEIN MDTA"/>
    <property type="match status" value="1"/>
</dbReference>
<comment type="caution">
    <text evidence="5">The sequence shown here is derived from an EMBL/GenBank/DDBJ whole genome shotgun (WGS) entry which is preliminary data.</text>
</comment>
<dbReference type="RefSeq" id="WP_253328703.1">
    <property type="nucleotide sequence ID" value="NZ_JAMYXC010000009.1"/>
</dbReference>
<proteinExistence type="predicted"/>
<keyword evidence="6" id="KW-1185">Reference proteome</keyword>
<dbReference type="GO" id="GO:0015562">
    <property type="term" value="F:efflux transmembrane transporter activity"/>
    <property type="evidence" value="ECO:0007669"/>
    <property type="project" value="TreeGrafter"/>
</dbReference>
<evidence type="ECO:0000313" key="6">
    <source>
        <dbReference type="Proteomes" id="UP001139477"/>
    </source>
</evidence>
<dbReference type="InterPro" id="IPR058625">
    <property type="entry name" value="MdtA-like_BSH"/>
</dbReference>
<dbReference type="GO" id="GO:1990281">
    <property type="term" value="C:efflux pump complex"/>
    <property type="evidence" value="ECO:0007669"/>
    <property type="project" value="TreeGrafter"/>
</dbReference>
<evidence type="ECO:0000259" key="4">
    <source>
        <dbReference type="Pfam" id="PF25917"/>
    </source>
</evidence>
<evidence type="ECO:0000256" key="2">
    <source>
        <dbReference type="SAM" id="MobiDB-lite"/>
    </source>
</evidence>
<dbReference type="EMBL" id="JAMYXC010000009">
    <property type="protein sequence ID" value="MCP1166987.1"/>
    <property type="molecule type" value="Genomic_DNA"/>
</dbReference>
<feature type="compositionally biased region" description="Basic and acidic residues" evidence="2">
    <location>
        <begin position="448"/>
        <end position="457"/>
    </location>
</feature>
<feature type="chain" id="PRO_5040762629" description="Multidrug resistance protein MdtA-like barrel-sandwich hybrid domain-containing protein" evidence="3">
    <location>
        <begin position="22"/>
        <end position="457"/>
    </location>
</feature>
<sequence length="457" mass="47312">MARIVKILLLSTALVSTAGFATWQGARVSAALTEETETAVSRRGGGSGGRPGRGTREAAAQGEVVDIATAQATTMQPVSIAYGRITAPRSAQVAAAVSGEVAFVKEGLRDGALVEAGDVLFKIDDAEAASTLREAEISQRAAEAALENDRRRVNELSEELVLLEEQLEIAQAELERTRPLVDRGLSGVAALDAARSSELSARQGLVAQKASISAAENEVAQGEIAVEQAVLAVERAERALADHEVVAPIDGEFSGSAPLAGQSVTTAAIGEIVDLTQLEARLELSQAALSRITGADGRAIPLEVELRRPSGDVRALARIDRLALDTSTDDSESSVAIATLLAEQGARLRPGDFVEARILEEALDGVVALPVSAVSPEGRVVFVEAGQAVFETVEVIRASGDEVFVEGGIAGRSYVVTPGAELTDGQAVMAQTEGAAEGEDSPAGQNGERPRAGRDGA</sequence>
<feature type="region of interest" description="Disordered" evidence="2">
    <location>
        <begin position="34"/>
        <end position="60"/>
    </location>
</feature>
<dbReference type="Gene3D" id="2.40.30.170">
    <property type="match status" value="1"/>
</dbReference>
<feature type="coiled-coil region" evidence="1">
    <location>
        <begin position="132"/>
        <end position="173"/>
    </location>
</feature>
<feature type="compositionally biased region" description="Gly residues" evidence="2">
    <location>
        <begin position="43"/>
        <end position="52"/>
    </location>
</feature>
<dbReference type="Gene3D" id="2.40.420.20">
    <property type="match status" value="1"/>
</dbReference>
<dbReference type="SUPFAM" id="SSF111369">
    <property type="entry name" value="HlyD-like secretion proteins"/>
    <property type="match status" value="2"/>
</dbReference>
<keyword evidence="3" id="KW-0732">Signal</keyword>
<keyword evidence="1" id="KW-0175">Coiled coil</keyword>
<dbReference type="PANTHER" id="PTHR30469:SF29">
    <property type="entry name" value="BLR2860 PROTEIN"/>
    <property type="match status" value="1"/>
</dbReference>
<dbReference type="Gene3D" id="1.10.287.470">
    <property type="entry name" value="Helix hairpin bin"/>
    <property type="match status" value="1"/>
</dbReference>
<dbReference type="Gene3D" id="2.40.50.100">
    <property type="match status" value="1"/>
</dbReference>
<dbReference type="Pfam" id="PF25917">
    <property type="entry name" value="BSH_RND"/>
    <property type="match status" value="1"/>
</dbReference>
<dbReference type="AlphaFoldDB" id="A0A9X2FLY2"/>